<organism evidence="4 5">
    <name type="scientific">Perkinsus olseni</name>
    <name type="common">Perkinsus atlanticus</name>
    <dbReference type="NCBI Taxonomy" id="32597"/>
    <lineage>
        <taxon>Eukaryota</taxon>
        <taxon>Sar</taxon>
        <taxon>Alveolata</taxon>
        <taxon>Perkinsozoa</taxon>
        <taxon>Perkinsea</taxon>
        <taxon>Perkinsida</taxon>
        <taxon>Perkinsidae</taxon>
        <taxon>Perkinsus</taxon>
    </lineage>
</organism>
<evidence type="ECO:0000313" key="4">
    <source>
        <dbReference type="EMBL" id="KAF4669129.1"/>
    </source>
</evidence>
<proteinExistence type="predicted"/>
<evidence type="ECO:0000313" key="5">
    <source>
        <dbReference type="Proteomes" id="UP000570595"/>
    </source>
</evidence>
<dbReference type="InterPro" id="IPR000727">
    <property type="entry name" value="T_SNARE_dom"/>
</dbReference>
<dbReference type="Proteomes" id="UP000570595">
    <property type="component" value="Unassembled WGS sequence"/>
</dbReference>
<sequence length="228" mass="24841">MAPVGTAAELWAADLKQAQTTLQDVVRECDGTLRAAATGGRSQDGVGTAIAVTRGRIAQLRQLHSHLARGLSNLSTEPEAHGLTQREVLHRAELLRQLEEDIRRAWSNFQSSLHPRRGLPDLEICEFAGRMVLCLGGSTLEEGGSQVDTAVGSDGNMLSSERLVAQQDEHLDYLRGSVSNLKHIGTAINSEIEVHCKLLDEVHEATDHAHAKQNTTWSTRRRRSSGAS</sequence>
<feature type="domain" description="T-SNARE coiled-coil homology" evidence="2">
    <location>
        <begin position="161"/>
        <end position="223"/>
    </location>
</feature>
<dbReference type="SUPFAM" id="SSF58038">
    <property type="entry name" value="SNARE fusion complex"/>
    <property type="match status" value="1"/>
</dbReference>
<name>A0A7J6MC47_PEROL</name>
<dbReference type="EMBL" id="JABAHT010000028">
    <property type="protein sequence ID" value="KAF4669129.1"/>
    <property type="molecule type" value="Genomic_DNA"/>
</dbReference>
<dbReference type="Gene3D" id="1.20.5.110">
    <property type="match status" value="1"/>
</dbReference>
<evidence type="ECO:0000256" key="1">
    <source>
        <dbReference type="SAM" id="MobiDB-lite"/>
    </source>
</evidence>
<feature type="compositionally biased region" description="Basic residues" evidence="1">
    <location>
        <begin position="219"/>
        <end position="228"/>
    </location>
</feature>
<dbReference type="PROSITE" id="PS50192">
    <property type="entry name" value="T_SNARE"/>
    <property type="match status" value="1"/>
</dbReference>
<evidence type="ECO:0000259" key="2">
    <source>
        <dbReference type="PROSITE" id="PS50192"/>
    </source>
</evidence>
<comment type="caution">
    <text evidence="4">The sequence shown here is derived from an EMBL/GenBank/DDBJ whole genome shotgun (WGS) entry which is preliminary data.</text>
</comment>
<protein>
    <recommendedName>
        <fullName evidence="2">t-SNARE coiled-coil homology domain-containing protein</fullName>
    </recommendedName>
</protein>
<reference evidence="5 6" key="1">
    <citation type="submission" date="2020-04" db="EMBL/GenBank/DDBJ databases">
        <title>Perkinsus olseni comparative genomics.</title>
        <authorList>
            <person name="Bogema D.R."/>
        </authorList>
    </citation>
    <scope>NUCLEOTIDE SEQUENCE [LARGE SCALE GENOMIC DNA]</scope>
    <source>
        <strain evidence="4">ATCC PRA-179</strain>
        <strain evidence="3">ATCC PRA-31</strain>
    </source>
</reference>
<evidence type="ECO:0000313" key="3">
    <source>
        <dbReference type="EMBL" id="KAF4666193.1"/>
    </source>
</evidence>
<evidence type="ECO:0000313" key="6">
    <source>
        <dbReference type="Proteomes" id="UP000572268"/>
    </source>
</evidence>
<gene>
    <name evidence="3" type="ORF">FOL46_003218</name>
    <name evidence="4" type="ORF">FOZ61_004965</name>
</gene>
<dbReference type="CDD" id="cd15841">
    <property type="entry name" value="SNARE_Qc"/>
    <property type="match status" value="1"/>
</dbReference>
<feature type="region of interest" description="Disordered" evidence="1">
    <location>
        <begin position="207"/>
        <end position="228"/>
    </location>
</feature>
<accession>A0A7J6MC47</accession>
<dbReference type="OrthoDB" id="428895at2759"/>
<dbReference type="EMBL" id="JABANN010000211">
    <property type="protein sequence ID" value="KAF4666193.1"/>
    <property type="molecule type" value="Genomic_DNA"/>
</dbReference>
<dbReference type="Proteomes" id="UP000572268">
    <property type="component" value="Unassembled WGS sequence"/>
</dbReference>
<dbReference type="AlphaFoldDB" id="A0A7J6MC47"/>